<feature type="transmembrane region" description="Helical" evidence="2">
    <location>
        <begin position="425"/>
        <end position="445"/>
    </location>
</feature>
<name>A0A316U3X0_9BASI</name>
<keyword evidence="4" id="KW-1185">Reference proteome</keyword>
<evidence type="ECO:0000313" key="3">
    <source>
        <dbReference type="EMBL" id="PWN19979.1"/>
    </source>
</evidence>
<feature type="region of interest" description="Disordered" evidence="1">
    <location>
        <begin position="542"/>
        <end position="707"/>
    </location>
</feature>
<evidence type="ECO:0000256" key="2">
    <source>
        <dbReference type="SAM" id="Phobius"/>
    </source>
</evidence>
<feature type="compositionally biased region" description="Basic and acidic residues" evidence="1">
    <location>
        <begin position="593"/>
        <end position="615"/>
    </location>
</feature>
<feature type="transmembrane region" description="Helical" evidence="2">
    <location>
        <begin position="178"/>
        <end position="201"/>
    </location>
</feature>
<protein>
    <submittedName>
        <fullName evidence="3">Uncharacterized protein</fullName>
    </submittedName>
</protein>
<feature type="transmembrane region" description="Helical" evidence="2">
    <location>
        <begin position="43"/>
        <end position="68"/>
    </location>
</feature>
<keyword evidence="2" id="KW-0812">Transmembrane</keyword>
<feature type="region of interest" description="Disordered" evidence="1">
    <location>
        <begin position="297"/>
        <end position="341"/>
    </location>
</feature>
<organism evidence="3 4">
    <name type="scientific">Pseudomicrostroma glucosiphilum</name>
    <dbReference type="NCBI Taxonomy" id="1684307"/>
    <lineage>
        <taxon>Eukaryota</taxon>
        <taxon>Fungi</taxon>
        <taxon>Dikarya</taxon>
        <taxon>Basidiomycota</taxon>
        <taxon>Ustilaginomycotina</taxon>
        <taxon>Exobasidiomycetes</taxon>
        <taxon>Microstromatales</taxon>
        <taxon>Microstromatales incertae sedis</taxon>
        <taxon>Pseudomicrostroma</taxon>
    </lineage>
</organism>
<sequence>MYFDHGAVPLILPDFSQAAAPTGELRAHMRSFFYLKLSKSYLYQMYLVTGIISCLVIMGAAVGIWRLWEGSLWVFRIQPASRSNYSLIVPNTVMSFVLIEACFGIVFIIYIWCQIEAFEKGYDMAGQGPWLLIVWQLLFAGAWYGSVGTFYASPGVLSRRHLPPGRFDIAKLIPGPGICNLFCVGMPFFVIISTGVVAVILGQHWHDTLREWEALDKALSHFKSSDAIPAGALEAALQVWEHWSLTWWYVRVGYFIWFIWASLLFLFYLPAGAKLALTLKKQFEESRRAERDLQMTLQRRRKEREQKKQQQSPAGDAPVWNDAPEDDEGHSATTRRRDREALAEARRAAESTFYPPIKATRTNIDSSQAGPAVPVLRKSLINIIVMWSSISSAVASYAVLCAWISINMYRSSLQGPRELAESYMIYNLVAAWLACCFGGLNFVWITSRTFEPVIEGLQYKHGRTSEVVKSITTFFSSSKNQDHPDFATGTRTGRFRRGRQSMGEALTAASHEESHLRETPDVEDLAANGVARTHDMAIDPSAASESYEQPLQSPFGTSHVRKGSMGSRTTRDEEEAAPFQLDPATHVPTYPEPSHHRDTAVRGGERTQGELRPKASDVSYNTTSPRSCLRQARDSDEDSLEPPSRSPVQIHIESPPPSPHRPSRGTMQQQQQNLSPAEKGAKSRPSGRRPVARFDDQVHTFHRDDEL</sequence>
<dbReference type="AlphaFoldDB" id="A0A316U3X0"/>
<evidence type="ECO:0000256" key="1">
    <source>
        <dbReference type="SAM" id="MobiDB-lite"/>
    </source>
</evidence>
<keyword evidence="2" id="KW-1133">Transmembrane helix</keyword>
<feature type="transmembrane region" description="Helical" evidence="2">
    <location>
        <begin position="384"/>
        <end position="405"/>
    </location>
</feature>
<feature type="transmembrane region" description="Helical" evidence="2">
    <location>
        <begin position="88"/>
        <end position="112"/>
    </location>
</feature>
<dbReference type="EMBL" id="KZ819329">
    <property type="protein sequence ID" value="PWN19979.1"/>
    <property type="molecule type" value="Genomic_DNA"/>
</dbReference>
<feature type="compositionally biased region" description="Basic and acidic residues" evidence="1">
    <location>
        <begin position="510"/>
        <end position="520"/>
    </location>
</feature>
<feature type="compositionally biased region" description="Polar residues" evidence="1">
    <location>
        <begin position="543"/>
        <end position="556"/>
    </location>
</feature>
<accession>A0A316U3X0</accession>
<keyword evidence="2" id="KW-0472">Membrane</keyword>
<gene>
    <name evidence="3" type="ORF">BCV69DRAFT_299735</name>
</gene>
<dbReference type="Proteomes" id="UP000245942">
    <property type="component" value="Unassembled WGS sequence"/>
</dbReference>
<feature type="compositionally biased region" description="Polar residues" evidence="1">
    <location>
        <begin position="665"/>
        <end position="675"/>
    </location>
</feature>
<feature type="transmembrane region" description="Helical" evidence="2">
    <location>
        <begin position="254"/>
        <end position="277"/>
    </location>
</feature>
<feature type="compositionally biased region" description="Basic and acidic residues" evidence="1">
    <location>
        <begin position="692"/>
        <end position="707"/>
    </location>
</feature>
<feature type="region of interest" description="Disordered" evidence="1">
    <location>
        <begin position="482"/>
        <end position="520"/>
    </location>
</feature>
<reference evidence="3 4" key="1">
    <citation type="journal article" date="2018" name="Mol. Biol. Evol.">
        <title>Broad Genomic Sampling Reveals a Smut Pathogenic Ancestry of the Fungal Clade Ustilaginomycotina.</title>
        <authorList>
            <person name="Kijpornyongpan T."/>
            <person name="Mondo S.J."/>
            <person name="Barry K."/>
            <person name="Sandor L."/>
            <person name="Lee J."/>
            <person name="Lipzen A."/>
            <person name="Pangilinan J."/>
            <person name="LaButti K."/>
            <person name="Hainaut M."/>
            <person name="Henrissat B."/>
            <person name="Grigoriev I.V."/>
            <person name="Spatafora J.W."/>
            <person name="Aime M.C."/>
        </authorList>
    </citation>
    <scope>NUCLEOTIDE SEQUENCE [LARGE SCALE GENOMIC DNA]</scope>
    <source>
        <strain evidence="3 4">MCA 4718</strain>
    </source>
</reference>
<dbReference type="RefSeq" id="XP_025347139.1">
    <property type="nucleotide sequence ID" value="XM_025494362.1"/>
</dbReference>
<dbReference type="GeneID" id="37016096"/>
<dbReference type="OrthoDB" id="3365284at2759"/>
<feature type="transmembrane region" description="Helical" evidence="2">
    <location>
        <begin position="132"/>
        <end position="157"/>
    </location>
</feature>
<proteinExistence type="predicted"/>
<evidence type="ECO:0000313" key="4">
    <source>
        <dbReference type="Proteomes" id="UP000245942"/>
    </source>
</evidence>